<gene>
    <name evidence="3" type="ORF">QF118_05555</name>
</gene>
<evidence type="ECO:0000313" key="3">
    <source>
        <dbReference type="EMBL" id="WGW05016.1"/>
    </source>
</evidence>
<dbReference type="Gene3D" id="1.10.287.1490">
    <property type="match status" value="1"/>
</dbReference>
<dbReference type="RefSeq" id="WP_282301653.1">
    <property type="nucleotide sequence ID" value="NZ_CP124616.1"/>
</dbReference>
<accession>A0ABY8QLZ3</accession>
<dbReference type="Proteomes" id="UP001241605">
    <property type="component" value="Chromosome"/>
</dbReference>
<feature type="coiled-coil region" evidence="1">
    <location>
        <begin position="551"/>
        <end position="592"/>
    </location>
</feature>
<sequence>MVRPTLTLPAALMISTGLAGLAQAQALPEITSIELGQAGIARYTMTAETSGTRIRFAVPAAASSDVLASLIVRDPAGGVVDLQTDTPGSAAAALRETEFAAGIPTDTPALLEALKGQEVTLTTALGSTTGRVMGLRRFDAVEDTQRVDRLAALLLTQDGVAEVVLLPGTKVTFSQEAAQHLARAMDQSRIAADVRQFDLTLAADTPRAVDLSYVTEAAAWKNSWRLLLDEGRLQGWATFENVSGADWQDVDLTLTTGAPVAYRRDLINPLMIARNEADGTHPVPIDVQADSGVGLMAMASARAAPAPKMEMEPVMVSGSESEGTQLQSSGILRYALPNPVDLQDGRTANLMYLDLPIEPDIRGLYRPDEMEDSILLAAAIHADQPLAPGLVSVQDKDGFVGDARFDGMLAGQTRLLPFAAATGSTILTDSTERYALTTLVHMQGTLTMEFQNTRTTTYSGAMPEMVDLFTVEHPKGFGDIDGATGTIEHGDWFYRITAPVTDGKGVISLTEKAVYQRQVRIGDGNFASILAEIASGQVSLSDEHRAAFDDARALKTRIDAAKREIESLRGRYDGLTQEQKRLRENLDSVKQEALRDRYLTALDKTETEIAGNFDRINALEAQISGLEQDLLTVFAGF</sequence>
<keyword evidence="4" id="KW-1185">Reference proteome</keyword>
<evidence type="ECO:0008006" key="5">
    <source>
        <dbReference type="Google" id="ProtNLM"/>
    </source>
</evidence>
<protein>
    <recommendedName>
        <fullName evidence="5">DUF4139 domain-containing protein</fullName>
    </recommendedName>
</protein>
<reference evidence="3 4" key="1">
    <citation type="submission" date="2023-05" db="EMBL/GenBank/DDBJ databases">
        <title>YMD87, complete Genome.</title>
        <authorList>
            <person name="Zhang J."/>
            <person name="Xu X."/>
        </authorList>
    </citation>
    <scope>NUCLEOTIDE SEQUENCE [LARGE SCALE GENOMIC DNA]</scope>
    <source>
        <strain evidence="3 4">YMD87</strain>
    </source>
</reference>
<feature type="chain" id="PRO_5045347790" description="DUF4139 domain-containing protein" evidence="2">
    <location>
        <begin position="25"/>
        <end position="637"/>
    </location>
</feature>
<organism evidence="3 4">
    <name type="scientific">Tropicibacter oceani</name>
    <dbReference type="NCBI Taxonomy" id="3058420"/>
    <lineage>
        <taxon>Bacteria</taxon>
        <taxon>Pseudomonadati</taxon>
        <taxon>Pseudomonadota</taxon>
        <taxon>Alphaproteobacteria</taxon>
        <taxon>Rhodobacterales</taxon>
        <taxon>Roseobacteraceae</taxon>
        <taxon>Tropicibacter</taxon>
    </lineage>
</organism>
<feature type="signal peptide" evidence="2">
    <location>
        <begin position="1"/>
        <end position="24"/>
    </location>
</feature>
<name>A0ABY8QLZ3_9RHOB</name>
<evidence type="ECO:0000256" key="2">
    <source>
        <dbReference type="SAM" id="SignalP"/>
    </source>
</evidence>
<evidence type="ECO:0000313" key="4">
    <source>
        <dbReference type="Proteomes" id="UP001241605"/>
    </source>
</evidence>
<proteinExistence type="predicted"/>
<evidence type="ECO:0000256" key="1">
    <source>
        <dbReference type="SAM" id="Coils"/>
    </source>
</evidence>
<keyword evidence="1" id="KW-0175">Coiled coil</keyword>
<keyword evidence="2" id="KW-0732">Signal</keyword>
<dbReference type="EMBL" id="CP124616">
    <property type="protein sequence ID" value="WGW05016.1"/>
    <property type="molecule type" value="Genomic_DNA"/>
</dbReference>